<evidence type="ECO:0000259" key="2">
    <source>
        <dbReference type="Pfam" id="PF06536"/>
    </source>
</evidence>
<proteinExistence type="predicted"/>
<evidence type="ECO:0000259" key="3">
    <source>
        <dbReference type="Pfam" id="PF16812"/>
    </source>
</evidence>
<keyword evidence="5" id="KW-1185">Reference proteome</keyword>
<evidence type="ECO:0000256" key="1">
    <source>
        <dbReference type="SAM" id="MobiDB-lite"/>
    </source>
</evidence>
<name>A0ABZ0T6A0_9ADEN</name>
<dbReference type="Pfam" id="PF16812">
    <property type="entry name" value="AdHead_fibreRBD"/>
    <property type="match status" value="1"/>
</dbReference>
<dbReference type="Proteomes" id="UP001327288">
    <property type="component" value="Segment"/>
</dbReference>
<feature type="compositionally biased region" description="Polar residues" evidence="1">
    <location>
        <begin position="9"/>
        <end position="20"/>
    </location>
</feature>
<sequence>MSKRKQDDASSANAPKTARTSAKPEIDLNYPFWYTVSGSDVTPPLLQPTGPLYDNNGLLDVRVMAPLDTKNHAIAFNHDLTLIVDPSGRASVRVSPDGGIDTTSRGLAVRINPDGVITSGDEGISLNLDGETLWSKSPDKTIAVKLKPNGVIASNSEGIYLRYNASDLVTTANGLGLPVRPRYLSPYCTMESGDPTLMNFSAKVKSASNTDWPCSYYLFMANSSGMVNGNVIIMLDRSKIETPGPGIKSFIGFTFVITSDTSIPGSNHSNLSPDPIFFPNEASTKTFFAPNANLVKRGAEYDIPSDGQNWYVPQKERGLQTYFCPKGHLFQFTLSAAGCFPANVVQSATSSSNSRVFVMSFGINPTDSSPNWYDSNVNAGTLHTGPIPFSYYGTTPDYSDLNSEM</sequence>
<dbReference type="InterPro" id="IPR038486">
    <property type="entry name" value="Fiber_prot_C_sf"/>
</dbReference>
<evidence type="ECO:0000313" key="4">
    <source>
        <dbReference type="EMBL" id="WPS63628.1"/>
    </source>
</evidence>
<feature type="domain" description="Avian adenovirus fibre N-terminal" evidence="2">
    <location>
        <begin position="109"/>
        <end position="164"/>
    </location>
</feature>
<evidence type="ECO:0000313" key="5">
    <source>
        <dbReference type="Proteomes" id="UP001327288"/>
    </source>
</evidence>
<accession>A0ABZ0T6A0</accession>
<feature type="region of interest" description="Disordered" evidence="1">
    <location>
        <begin position="1"/>
        <end position="21"/>
    </location>
</feature>
<dbReference type="Pfam" id="PF06536">
    <property type="entry name" value="Av_adeno_fibre"/>
    <property type="match status" value="1"/>
</dbReference>
<dbReference type="InterPro" id="IPR031822">
    <property type="entry name" value="AdHead_fibreRBD"/>
</dbReference>
<feature type="domain" description="Fiber protein 1 C-terminal" evidence="3">
    <location>
        <begin position="189"/>
        <end position="387"/>
    </location>
</feature>
<reference evidence="5" key="1">
    <citation type="submission" date="2024-05" db="EMBL/GenBank/DDBJ databases">
        <authorList>
            <person name="Karamendin K."/>
            <person name="Kydyrmanov A."/>
            <person name="Kasymbekov Y."/>
            <person name="Nuralibekov S."/>
            <person name="Sabyrzhan T."/>
            <person name="Khan Y."/>
        </authorList>
    </citation>
    <scope>NUCLEOTIDE SEQUENCE [LARGE SCALE GENOMIC DNA]</scope>
</reference>
<protein>
    <submittedName>
        <fullName evidence="4">Fiber 2</fullName>
    </submittedName>
</protein>
<dbReference type="InterPro" id="IPR010537">
    <property type="entry name" value="Avian_adenovirus_fibre_N"/>
</dbReference>
<dbReference type="Gene3D" id="2.60.90.30">
    <property type="entry name" value="Fiber protein 1, C-terminal domain"/>
    <property type="match status" value="1"/>
</dbReference>
<organism evidence="4 5">
    <name type="scientific">Aviadenovirus sp</name>
    <dbReference type="NCBI Taxonomy" id="2217649"/>
    <lineage>
        <taxon>Viruses</taxon>
        <taxon>Varidnaviria</taxon>
        <taxon>Bamfordvirae</taxon>
        <taxon>Preplasmiviricota</taxon>
        <taxon>Polisuviricotina</taxon>
        <taxon>Pharingeaviricetes</taxon>
        <taxon>Rowavirales</taxon>
        <taxon>Adenoviridae</taxon>
        <taxon>Aviadenovirus</taxon>
    </lineage>
</organism>
<dbReference type="EMBL" id="OR529407">
    <property type="protein sequence ID" value="WPS63628.1"/>
    <property type="molecule type" value="Genomic_DNA"/>
</dbReference>